<dbReference type="InterPro" id="IPR036513">
    <property type="entry name" value="STAS_dom_sf"/>
</dbReference>
<protein>
    <recommendedName>
        <fullName evidence="2">STAS domain-containing protein</fullName>
    </recommendedName>
</protein>
<dbReference type="InterPro" id="IPR002645">
    <property type="entry name" value="STAS_dom"/>
</dbReference>
<reference evidence="3 4" key="1">
    <citation type="submission" date="2009-03" db="EMBL/GenBank/DDBJ databases">
        <title>Comparison of the complete genome sequences of Rhodococcus erythropolis PR4 and Rhodococcus opacus B4.</title>
        <authorList>
            <person name="Takarada H."/>
            <person name="Sekine M."/>
            <person name="Hosoyama A."/>
            <person name="Yamada R."/>
            <person name="Fujisawa T."/>
            <person name="Omata S."/>
            <person name="Shimizu A."/>
            <person name="Tsukatani N."/>
            <person name="Tanikawa S."/>
            <person name="Fujita N."/>
            <person name="Harayama S."/>
        </authorList>
    </citation>
    <scope>NUCLEOTIDE SEQUENCE [LARGE SCALE GENOMIC DNA]</scope>
    <source>
        <strain evidence="3 4">B4</strain>
    </source>
</reference>
<organism evidence="3 4">
    <name type="scientific">Rhodococcus opacus (strain B4)</name>
    <dbReference type="NCBI Taxonomy" id="632772"/>
    <lineage>
        <taxon>Bacteria</taxon>
        <taxon>Bacillati</taxon>
        <taxon>Actinomycetota</taxon>
        <taxon>Actinomycetes</taxon>
        <taxon>Mycobacteriales</taxon>
        <taxon>Nocardiaceae</taxon>
        <taxon>Rhodococcus</taxon>
    </lineage>
</organism>
<dbReference type="Gene3D" id="3.30.750.24">
    <property type="entry name" value="STAS domain"/>
    <property type="match status" value="1"/>
</dbReference>
<dbReference type="CDD" id="cd07043">
    <property type="entry name" value="STAS_anti-anti-sigma_factors"/>
    <property type="match status" value="1"/>
</dbReference>
<dbReference type="KEGG" id="rop:ROP_31950"/>
<evidence type="ECO:0000313" key="3">
    <source>
        <dbReference type="EMBL" id="BAH51442.1"/>
    </source>
</evidence>
<dbReference type="Proteomes" id="UP000002212">
    <property type="component" value="Chromosome"/>
</dbReference>
<evidence type="ECO:0000256" key="1">
    <source>
        <dbReference type="SAM" id="MobiDB-lite"/>
    </source>
</evidence>
<dbReference type="STRING" id="632772.ROP_31950"/>
<dbReference type="HOGENOM" id="CLU_1676481_0_0_11"/>
<dbReference type="EMBL" id="AP011115">
    <property type="protein sequence ID" value="BAH51442.1"/>
    <property type="molecule type" value="Genomic_DNA"/>
</dbReference>
<gene>
    <name evidence="3" type="ordered locus">ROP_31950</name>
</gene>
<dbReference type="AlphaFoldDB" id="C1B6Y9"/>
<evidence type="ECO:0000313" key="4">
    <source>
        <dbReference type="Proteomes" id="UP000002212"/>
    </source>
</evidence>
<sequence length="158" mass="16572">MCLSETAEWDRTATDNCQFTLKIDEPTGGPIVLRLTGNVDALTAPILTACLDEVVLHGRSAVVDLLGTTFVGCAALTALADAGPRIHEQRGHLAVAAPAPLRRIIARVGMDKVRTFDTLADAFTAAHTGQVRPPLSGGARRPRGLGADPVTTAPRRTG</sequence>
<proteinExistence type="predicted"/>
<dbReference type="PROSITE" id="PS50801">
    <property type="entry name" value="STAS"/>
    <property type="match status" value="1"/>
</dbReference>
<dbReference type="SUPFAM" id="SSF52091">
    <property type="entry name" value="SpoIIaa-like"/>
    <property type="match status" value="1"/>
</dbReference>
<accession>C1B6Y9</accession>
<evidence type="ECO:0000259" key="2">
    <source>
        <dbReference type="PROSITE" id="PS50801"/>
    </source>
</evidence>
<dbReference type="Pfam" id="PF01740">
    <property type="entry name" value="STAS"/>
    <property type="match status" value="1"/>
</dbReference>
<feature type="domain" description="STAS" evidence="2">
    <location>
        <begin position="29"/>
        <end position="126"/>
    </location>
</feature>
<feature type="region of interest" description="Disordered" evidence="1">
    <location>
        <begin position="130"/>
        <end position="158"/>
    </location>
</feature>
<name>C1B6Y9_RHOOB</name>